<dbReference type="InterPro" id="IPR046532">
    <property type="entry name" value="DUF6597"/>
</dbReference>
<dbReference type="AlphaFoldDB" id="A0A6J4SRP3"/>
<protein>
    <submittedName>
        <fullName evidence="2">Transcriptional regulator, AraC family</fullName>
    </submittedName>
</protein>
<organism evidence="2">
    <name type="scientific">uncultured Segetibacter sp</name>
    <dbReference type="NCBI Taxonomy" id="481133"/>
    <lineage>
        <taxon>Bacteria</taxon>
        <taxon>Pseudomonadati</taxon>
        <taxon>Bacteroidota</taxon>
        <taxon>Chitinophagia</taxon>
        <taxon>Chitinophagales</taxon>
        <taxon>Chitinophagaceae</taxon>
        <taxon>Segetibacter</taxon>
        <taxon>environmental samples</taxon>
    </lineage>
</organism>
<evidence type="ECO:0000313" key="2">
    <source>
        <dbReference type="EMBL" id="CAA9503435.1"/>
    </source>
</evidence>
<feature type="domain" description="DUF6597" evidence="1">
    <location>
        <begin position="6"/>
        <end position="116"/>
    </location>
</feature>
<dbReference type="EMBL" id="CADCVN010000810">
    <property type="protein sequence ID" value="CAA9503435.1"/>
    <property type="molecule type" value="Genomic_DNA"/>
</dbReference>
<evidence type="ECO:0000259" key="1">
    <source>
        <dbReference type="Pfam" id="PF20240"/>
    </source>
</evidence>
<dbReference type="Pfam" id="PF20240">
    <property type="entry name" value="DUF6597"/>
    <property type="match status" value="1"/>
</dbReference>
<sequence>MIFKLLQPSALLSPYVKNYQLIHFVFIDNNEKTVKPYPPRPEQCIIFYPRDPLTIEYQATHRRFIQPRSIVSGQVVTRQNLHIGNDYIVFKVIFYPGALFHFTQMPLTEITDDNIDAESVFSKEMRLVNERLNSLDNLETMVEIVEDFLLD</sequence>
<gene>
    <name evidence="2" type="ORF">AVDCRST_MAG96-2100</name>
</gene>
<reference evidence="2" key="1">
    <citation type="submission" date="2020-02" db="EMBL/GenBank/DDBJ databases">
        <authorList>
            <person name="Meier V. D."/>
        </authorList>
    </citation>
    <scope>NUCLEOTIDE SEQUENCE</scope>
    <source>
        <strain evidence="2">AVDCRST_MAG96</strain>
    </source>
</reference>
<name>A0A6J4SRP3_9BACT</name>
<accession>A0A6J4SRP3</accession>
<proteinExistence type="predicted"/>